<dbReference type="AlphaFoldDB" id="A0AA38XNP9"/>
<name>A0AA38XNP9_9EURO</name>
<comment type="caution">
    <text evidence="2">The sequence shown here is derived from an EMBL/GenBank/DDBJ whole genome shotgun (WGS) entry which is preliminary data.</text>
</comment>
<protein>
    <recommendedName>
        <fullName evidence="4">Phosphoglycerate mutase family protein</fullName>
    </recommendedName>
</protein>
<dbReference type="CDD" id="cd07040">
    <property type="entry name" value="HP"/>
    <property type="match status" value="1"/>
</dbReference>
<accession>A0AA38XNP9</accession>
<organism evidence="2 3">
    <name type="scientific">Cladophialophora chaetospira</name>
    <dbReference type="NCBI Taxonomy" id="386627"/>
    <lineage>
        <taxon>Eukaryota</taxon>
        <taxon>Fungi</taxon>
        <taxon>Dikarya</taxon>
        <taxon>Ascomycota</taxon>
        <taxon>Pezizomycotina</taxon>
        <taxon>Eurotiomycetes</taxon>
        <taxon>Chaetothyriomycetidae</taxon>
        <taxon>Chaetothyriales</taxon>
        <taxon>Herpotrichiellaceae</taxon>
        <taxon>Cladophialophora</taxon>
    </lineage>
</organism>
<sequence length="182" mass="20034">MADDEQAPTLYLIRHGEKDKLPNGEDAVGLNARGQNRADALVQVFGRNSPYNIGYIIAQKEKKHGKEDRPYLTAKPLADSLEQYGVQFNHTIDRDDYDEVKAAVDGYRGDGNVLICWEHQALEKVAVALGVQPEPNYPGTRFDIIWTVKPPYTEIEQPVGSEQVPGLDVPSGNGPGPVQPPS</sequence>
<dbReference type="Proteomes" id="UP001172673">
    <property type="component" value="Unassembled WGS sequence"/>
</dbReference>
<evidence type="ECO:0000313" key="3">
    <source>
        <dbReference type="Proteomes" id="UP001172673"/>
    </source>
</evidence>
<evidence type="ECO:0000313" key="2">
    <source>
        <dbReference type="EMBL" id="KAJ9616804.1"/>
    </source>
</evidence>
<dbReference type="EMBL" id="JAPDRK010000001">
    <property type="protein sequence ID" value="KAJ9616804.1"/>
    <property type="molecule type" value="Genomic_DNA"/>
</dbReference>
<reference evidence="2" key="1">
    <citation type="submission" date="2022-10" db="EMBL/GenBank/DDBJ databases">
        <title>Culturing micro-colonial fungi from biological soil crusts in the Mojave desert and describing Neophaeococcomyces mojavensis, and introducing the new genera and species Taxawa tesnikishii.</title>
        <authorList>
            <person name="Kurbessoian T."/>
            <person name="Stajich J.E."/>
        </authorList>
    </citation>
    <scope>NUCLEOTIDE SEQUENCE</scope>
    <source>
        <strain evidence="2">TK_41</strain>
    </source>
</reference>
<keyword evidence="3" id="KW-1185">Reference proteome</keyword>
<feature type="region of interest" description="Disordered" evidence="1">
    <location>
        <begin position="156"/>
        <end position="182"/>
    </location>
</feature>
<evidence type="ECO:0000256" key="1">
    <source>
        <dbReference type="SAM" id="MobiDB-lite"/>
    </source>
</evidence>
<evidence type="ECO:0008006" key="4">
    <source>
        <dbReference type="Google" id="ProtNLM"/>
    </source>
</evidence>
<proteinExistence type="predicted"/>
<gene>
    <name evidence="2" type="ORF">H2200_000523</name>
</gene>